<dbReference type="Pfam" id="PF00254">
    <property type="entry name" value="FKBP_C"/>
    <property type="match status" value="1"/>
</dbReference>
<feature type="domain" description="PPIase FKBP-type" evidence="8">
    <location>
        <begin position="156"/>
        <end position="242"/>
    </location>
</feature>
<organism evidence="9 10">
    <name type="scientific">Lysobacter antibioticus</name>
    <dbReference type="NCBI Taxonomy" id="84531"/>
    <lineage>
        <taxon>Bacteria</taxon>
        <taxon>Pseudomonadati</taxon>
        <taxon>Pseudomonadota</taxon>
        <taxon>Gammaproteobacteria</taxon>
        <taxon>Lysobacterales</taxon>
        <taxon>Lysobacteraceae</taxon>
        <taxon>Lysobacter</taxon>
    </lineage>
</organism>
<evidence type="ECO:0000256" key="4">
    <source>
        <dbReference type="ARBA" id="ARBA00023235"/>
    </source>
</evidence>
<gene>
    <name evidence="9" type="ORF">LA76x_3408</name>
</gene>
<dbReference type="EC" id="5.2.1.8" evidence="6"/>
<keyword evidence="10" id="KW-1185">Reference proteome</keyword>
<dbReference type="Pfam" id="PF01346">
    <property type="entry name" value="FKBP_N"/>
    <property type="match status" value="1"/>
</dbReference>
<dbReference type="STRING" id="84531.LA76x_3408"/>
<evidence type="ECO:0000313" key="10">
    <source>
        <dbReference type="Proteomes" id="UP000060787"/>
    </source>
</evidence>
<dbReference type="InterPro" id="IPR046357">
    <property type="entry name" value="PPIase_dom_sf"/>
</dbReference>
<dbReference type="GO" id="GO:0003755">
    <property type="term" value="F:peptidyl-prolyl cis-trans isomerase activity"/>
    <property type="evidence" value="ECO:0007669"/>
    <property type="project" value="UniProtKB-UniRule"/>
</dbReference>
<dbReference type="PANTHER" id="PTHR43811:SF19">
    <property type="entry name" value="39 KDA FK506-BINDING NUCLEAR PROTEIN"/>
    <property type="match status" value="1"/>
</dbReference>
<evidence type="ECO:0000259" key="8">
    <source>
        <dbReference type="PROSITE" id="PS50059"/>
    </source>
</evidence>
<proteinExistence type="inferred from homology"/>
<evidence type="ECO:0000256" key="2">
    <source>
        <dbReference type="ARBA" id="ARBA00006577"/>
    </source>
</evidence>
<name>A0A0S2FDD7_LYSAN</name>
<evidence type="ECO:0000256" key="6">
    <source>
        <dbReference type="RuleBase" id="RU003915"/>
    </source>
</evidence>
<dbReference type="KEGG" id="lab:LA76x_3408"/>
<keyword evidence="3 5" id="KW-0697">Rotamase</keyword>
<dbReference type="GO" id="GO:0006457">
    <property type="term" value="P:protein folding"/>
    <property type="evidence" value="ECO:0007669"/>
    <property type="project" value="InterPro"/>
</dbReference>
<evidence type="ECO:0000256" key="1">
    <source>
        <dbReference type="ARBA" id="ARBA00000971"/>
    </source>
</evidence>
<dbReference type="AlphaFoldDB" id="A0A0S2FDD7"/>
<reference evidence="9 10" key="1">
    <citation type="journal article" date="2015" name="BMC Genomics">
        <title>Comparative genomics and metabolic profiling of the genus Lysobacter.</title>
        <authorList>
            <person name="de Bruijn I."/>
            <person name="Cheng X."/>
            <person name="de Jager V."/>
            <person name="Exposito R.G."/>
            <person name="Watrous J."/>
            <person name="Patel N."/>
            <person name="Postma J."/>
            <person name="Dorrestein P.C."/>
            <person name="Kobayashi D."/>
            <person name="Raaijmakers J.M."/>
        </authorList>
    </citation>
    <scope>NUCLEOTIDE SEQUENCE [LARGE SCALE GENOMIC DNA]</scope>
    <source>
        <strain evidence="9 10">76</strain>
    </source>
</reference>
<evidence type="ECO:0000256" key="5">
    <source>
        <dbReference type="PROSITE-ProRule" id="PRU00277"/>
    </source>
</evidence>
<dbReference type="SUPFAM" id="SSF54534">
    <property type="entry name" value="FKBP-like"/>
    <property type="match status" value="1"/>
</dbReference>
<feature type="chain" id="PRO_5006597108" description="Peptidyl-prolyl cis-trans isomerase" evidence="7">
    <location>
        <begin position="21"/>
        <end position="243"/>
    </location>
</feature>
<dbReference type="Proteomes" id="UP000060787">
    <property type="component" value="Chromosome"/>
</dbReference>
<dbReference type="InterPro" id="IPR001179">
    <property type="entry name" value="PPIase_FKBP_dom"/>
</dbReference>
<dbReference type="EMBL" id="CP011129">
    <property type="protein sequence ID" value="ALN81534.1"/>
    <property type="molecule type" value="Genomic_DNA"/>
</dbReference>
<dbReference type="PANTHER" id="PTHR43811">
    <property type="entry name" value="FKBP-TYPE PEPTIDYL-PROLYL CIS-TRANS ISOMERASE FKPA"/>
    <property type="match status" value="1"/>
</dbReference>
<dbReference type="Gene3D" id="3.10.50.40">
    <property type="match status" value="1"/>
</dbReference>
<evidence type="ECO:0000313" key="9">
    <source>
        <dbReference type="EMBL" id="ALN81534.1"/>
    </source>
</evidence>
<dbReference type="RefSeq" id="WP_057918554.1">
    <property type="nucleotide sequence ID" value="NZ_CP011129.1"/>
</dbReference>
<dbReference type="PROSITE" id="PS50059">
    <property type="entry name" value="FKBP_PPIASE"/>
    <property type="match status" value="1"/>
</dbReference>
<comment type="similarity">
    <text evidence="2 6">Belongs to the FKBP-type PPIase family.</text>
</comment>
<keyword evidence="7" id="KW-0732">Signal</keyword>
<evidence type="ECO:0000256" key="3">
    <source>
        <dbReference type="ARBA" id="ARBA00023110"/>
    </source>
</evidence>
<dbReference type="InterPro" id="IPR036944">
    <property type="entry name" value="PPIase_FKBP_N_sf"/>
</dbReference>
<evidence type="ECO:0000256" key="7">
    <source>
        <dbReference type="SAM" id="SignalP"/>
    </source>
</evidence>
<sequence>MNRSAHAIVLCLVLSPVACSSDTERAAATAAKPAAPAVPGDSRSQVSYMVGLDMAKRLAPIKDEVDIDTVVIALRAAHAGAPPRLDEAQIAKVRSGFVEHLQRKRQAGQQALAQKNLAEGDRYLADNRKQAGVVTTASGLQYRIERPGRGARPAADGTVRVNYVGRLLDGSEFESTYATDHPAEFPLNQIMPGLREGLMLMSPGAKHRFWVPARLGYGETGVPGQIEPNATLVFDLELLEIAR</sequence>
<dbReference type="Gene3D" id="1.10.287.460">
    <property type="entry name" value="Peptidyl-prolyl cis-trans isomerase, FKBP-type, N-terminal domain"/>
    <property type="match status" value="1"/>
</dbReference>
<dbReference type="InterPro" id="IPR000774">
    <property type="entry name" value="PPIase_FKBP_N"/>
</dbReference>
<feature type="signal peptide" evidence="7">
    <location>
        <begin position="1"/>
        <end position="20"/>
    </location>
</feature>
<dbReference type="PATRIC" id="fig|84531.8.peg.3425"/>
<comment type="catalytic activity">
    <reaction evidence="1 5 6">
        <text>[protein]-peptidylproline (omega=180) = [protein]-peptidylproline (omega=0)</text>
        <dbReference type="Rhea" id="RHEA:16237"/>
        <dbReference type="Rhea" id="RHEA-COMP:10747"/>
        <dbReference type="Rhea" id="RHEA-COMP:10748"/>
        <dbReference type="ChEBI" id="CHEBI:83833"/>
        <dbReference type="ChEBI" id="CHEBI:83834"/>
        <dbReference type="EC" id="5.2.1.8"/>
    </reaction>
</comment>
<accession>A0A0S2FDD7</accession>
<keyword evidence="4 5" id="KW-0413">Isomerase</keyword>
<protein>
    <recommendedName>
        <fullName evidence="6">Peptidyl-prolyl cis-trans isomerase</fullName>
        <ecNumber evidence="6">5.2.1.8</ecNumber>
    </recommendedName>
</protein>